<name>A0A1M6UAN4_9BACL</name>
<evidence type="ECO:0000313" key="2">
    <source>
        <dbReference type="Proteomes" id="UP000184016"/>
    </source>
</evidence>
<evidence type="ECO:0000313" key="1">
    <source>
        <dbReference type="EMBL" id="SHK66128.1"/>
    </source>
</evidence>
<dbReference type="Proteomes" id="UP000184016">
    <property type="component" value="Unassembled WGS sequence"/>
</dbReference>
<protein>
    <submittedName>
        <fullName evidence="1">Uncharacterized protein</fullName>
    </submittedName>
</protein>
<accession>A0A1M6UAN4</accession>
<sequence length="130" mass="14662">MSGKITISDIVRSFCNYPHSYSIKKPGERHKVVMHSLGFETKGSPNAPKGLPLPSQTVKWTVLVNHKQWEQMAKEYQEARIKLKGSRVVVQGELLLEPHFMVEKGSIGVVAYKIECVDAKKAIEEKSRTL</sequence>
<organism evidence="1 2">
    <name type="scientific">Alicyclobacillus tolerans</name>
    <dbReference type="NCBI Taxonomy" id="90970"/>
    <lineage>
        <taxon>Bacteria</taxon>
        <taxon>Bacillati</taxon>
        <taxon>Bacillota</taxon>
        <taxon>Bacilli</taxon>
        <taxon>Bacillales</taxon>
        <taxon>Alicyclobacillaceae</taxon>
        <taxon>Alicyclobacillus</taxon>
    </lineage>
</organism>
<reference evidence="2" key="1">
    <citation type="submission" date="2016-11" db="EMBL/GenBank/DDBJ databases">
        <authorList>
            <person name="Varghese N."/>
            <person name="Submissions S."/>
        </authorList>
    </citation>
    <scope>NUCLEOTIDE SEQUENCE [LARGE SCALE GENOMIC DNA]</scope>
    <source>
        <strain evidence="2">USBA-503</strain>
    </source>
</reference>
<proteinExistence type="predicted"/>
<dbReference type="AlphaFoldDB" id="A0A1M6UAN4"/>
<dbReference type="EMBL" id="FRAF01000019">
    <property type="protein sequence ID" value="SHK66128.1"/>
    <property type="molecule type" value="Genomic_DNA"/>
</dbReference>
<gene>
    <name evidence="1" type="ORF">SAMN05443507_11919</name>
</gene>
<keyword evidence="2" id="KW-1185">Reference proteome</keyword>